<proteinExistence type="predicted"/>
<reference evidence="2 3" key="1">
    <citation type="journal article" date="2010" name="Nature">
        <title>Genome sequencing and analysis of the model grass Brachypodium distachyon.</title>
        <authorList>
            <consortium name="International Brachypodium Initiative"/>
        </authorList>
    </citation>
    <scope>NUCLEOTIDE SEQUENCE [LARGE SCALE GENOMIC DNA]</scope>
    <source>
        <strain evidence="2 3">Bd21</strain>
    </source>
</reference>
<dbReference type="EnsemblPlants" id="KQK20863">
    <property type="protein sequence ID" value="KQK20863"/>
    <property type="gene ID" value="BRADI_1g57167v3"/>
</dbReference>
<feature type="domain" description="F-box protein AT5G49610-like beta-propeller" evidence="1">
    <location>
        <begin position="172"/>
        <end position="298"/>
    </location>
</feature>
<dbReference type="InterPro" id="IPR056594">
    <property type="entry name" value="AT5G49610-like_b-prop"/>
</dbReference>
<reference evidence="2" key="2">
    <citation type="submission" date="2017-06" db="EMBL/GenBank/DDBJ databases">
        <title>WGS assembly of Brachypodium distachyon.</title>
        <authorList>
            <consortium name="The International Brachypodium Initiative"/>
            <person name="Lucas S."/>
            <person name="Harmon-Smith M."/>
            <person name="Lail K."/>
            <person name="Tice H."/>
            <person name="Grimwood J."/>
            <person name="Bruce D."/>
            <person name="Barry K."/>
            <person name="Shu S."/>
            <person name="Lindquist E."/>
            <person name="Wang M."/>
            <person name="Pitluck S."/>
            <person name="Vogel J.P."/>
            <person name="Garvin D.F."/>
            <person name="Mockler T.C."/>
            <person name="Schmutz J."/>
            <person name="Rokhsar D."/>
            <person name="Bevan M.W."/>
        </authorList>
    </citation>
    <scope>NUCLEOTIDE SEQUENCE</scope>
    <source>
        <strain evidence="2">Bd21</strain>
    </source>
</reference>
<keyword evidence="4" id="KW-1185">Reference proteome</keyword>
<evidence type="ECO:0000313" key="3">
    <source>
        <dbReference type="EnsemblPlants" id="KQK20863"/>
    </source>
</evidence>
<evidence type="ECO:0000313" key="4">
    <source>
        <dbReference type="Proteomes" id="UP000008810"/>
    </source>
</evidence>
<dbReference type="SUPFAM" id="SSF81383">
    <property type="entry name" value="F-box domain"/>
    <property type="match status" value="1"/>
</dbReference>
<dbReference type="InParanoid" id="A0A0Q3HD85"/>
<accession>A0A0Q3HD85</accession>
<dbReference type="Gramene" id="KQK20863">
    <property type="protein sequence ID" value="KQK20863"/>
    <property type="gene ID" value="BRADI_1g57167v3"/>
</dbReference>
<sequence>MHVYEPVLLLEELVDEVFLRLPPEEPEHLVCKPWRRILADRGFRRRYRELHGTPPLLGFLRDIRGPYHYYRSRFVPTSSFRPAQPDSPPGSDWHAFDACHGRALFFTSNTASSNCDDWDFGLAVWDPTTGEQHLVPRPFFSLEDYECFTAAVLCAAATQGCDHRCCQGGPFHVVAMSTKSWIISARLYSSETGAWSELTSVHYPNALAINMTSDLVDGALYFPSMPNHIIECQLGSLRLSVFEAPPMPLAVCMGTLKTAEDGGLGFASVHDTRLILWSWETGAERWAQRNIIDLKTLLPDGGAMLSPTLSRRPLVAHVCGFAEGTHVIFVGTHAGVYMVGTQVKAS</sequence>
<dbReference type="PANTHER" id="PTHR32133:SF392">
    <property type="entry name" value="F-BOX DOMAIN-CONTAINING PROTEIN"/>
    <property type="match status" value="1"/>
</dbReference>
<dbReference type="Pfam" id="PF23635">
    <property type="entry name" value="Beta-prop_AT5G49610-like"/>
    <property type="match status" value="1"/>
</dbReference>
<organism evidence="2">
    <name type="scientific">Brachypodium distachyon</name>
    <name type="common">Purple false brome</name>
    <name type="synonym">Trachynia distachya</name>
    <dbReference type="NCBI Taxonomy" id="15368"/>
    <lineage>
        <taxon>Eukaryota</taxon>
        <taxon>Viridiplantae</taxon>
        <taxon>Streptophyta</taxon>
        <taxon>Embryophyta</taxon>
        <taxon>Tracheophyta</taxon>
        <taxon>Spermatophyta</taxon>
        <taxon>Magnoliopsida</taxon>
        <taxon>Liliopsida</taxon>
        <taxon>Poales</taxon>
        <taxon>Poaceae</taxon>
        <taxon>BOP clade</taxon>
        <taxon>Pooideae</taxon>
        <taxon>Stipodae</taxon>
        <taxon>Brachypodieae</taxon>
        <taxon>Brachypodium</taxon>
    </lineage>
</organism>
<evidence type="ECO:0000313" key="2">
    <source>
        <dbReference type="EMBL" id="KQK20863.1"/>
    </source>
</evidence>
<dbReference type="EMBL" id="CM000880">
    <property type="protein sequence ID" value="KQK20863.1"/>
    <property type="molecule type" value="Genomic_DNA"/>
</dbReference>
<evidence type="ECO:0000259" key="1">
    <source>
        <dbReference type="Pfam" id="PF23635"/>
    </source>
</evidence>
<reference evidence="3" key="3">
    <citation type="submission" date="2018-08" db="UniProtKB">
        <authorList>
            <consortium name="EnsemblPlants"/>
        </authorList>
    </citation>
    <scope>IDENTIFICATION</scope>
    <source>
        <strain evidence="3">cv. Bd21</strain>
    </source>
</reference>
<protein>
    <recommendedName>
        <fullName evidence="1">F-box protein AT5G49610-like beta-propeller domain-containing protein</fullName>
    </recommendedName>
</protein>
<dbReference type="Proteomes" id="UP000008810">
    <property type="component" value="Chromosome 1"/>
</dbReference>
<gene>
    <name evidence="2" type="ORF">BRADI_1g57167v3</name>
</gene>
<dbReference type="OrthoDB" id="588921at2759"/>
<dbReference type="InterPro" id="IPR036047">
    <property type="entry name" value="F-box-like_dom_sf"/>
</dbReference>
<dbReference type="AlphaFoldDB" id="A0A0Q3HD85"/>
<name>A0A0Q3HD85_BRADI</name>
<dbReference type="PANTHER" id="PTHR32133">
    <property type="entry name" value="OS07G0120400 PROTEIN"/>
    <property type="match status" value="1"/>
</dbReference>